<protein>
    <submittedName>
        <fullName evidence="1">Uncharacterized protein</fullName>
    </submittedName>
</protein>
<organism evidence="1 2">
    <name type="scientific">Knipowitschia caucasica</name>
    <name type="common">Caucasian dwarf goby</name>
    <name type="synonym">Pomatoschistus caucasicus</name>
    <dbReference type="NCBI Taxonomy" id="637954"/>
    <lineage>
        <taxon>Eukaryota</taxon>
        <taxon>Metazoa</taxon>
        <taxon>Chordata</taxon>
        <taxon>Craniata</taxon>
        <taxon>Vertebrata</taxon>
        <taxon>Euteleostomi</taxon>
        <taxon>Actinopterygii</taxon>
        <taxon>Neopterygii</taxon>
        <taxon>Teleostei</taxon>
        <taxon>Neoteleostei</taxon>
        <taxon>Acanthomorphata</taxon>
        <taxon>Gobiaria</taxon>
        <taxon>Gobiiformes</taxon>
        <taxon>Gobioidei</taxon>
        <taxon>Gobiidae</taxon>
        <taxon>Gobiinae</taxon>
        <taxon>Knipowitschia</taxon>
    </lineage>
</organism>
<dbReference type="Proteomes" id="UP001497482">
    <property type="component" value="Chromosome 2"/>
</dbReference>
<evidence type="ECO:0000313" key="2">
    <source>
        <dbReference type="Proteomes" id="UP001497482"/>
    </source>
</evidence>
<sequence length="185" mass="20588">MIRNSGRKRIPRRHRATFFWGAEWGVTPVASVRQPHSHMKSPNPKRTDTLNCKESHDLHDVGLRGVGIKCAAWRHCEGLQGGLSRGLEVLLCGLSHEVQTCVPCQCRRAEFQPGALPTLRSDLQGPLPHTDHPDRPCPLDRSGPWTVRVSEWASSHLGFSSLVTLLFKWEPMSGLMSSCSGQLSH</sequence>
<accession>A0AAV2KV45</accession>
<proteinExistence type="predicted"/>
<reference evidence="1 2" key="1">
    <citation type="submission" date="2024-04" db="EMBL/GenBank/DDBJ databases">
        <authorList>
            <person name="Waldvogel A.-M."/>
            <person name="Schoenle A."/>
        </authorList>
    </citation>
    <scope>NUCLEOTIDE SEQUENCE [LARGE SCALE GENOMIC DNA]</scope>
</reference>
<dbReference type="AlphaFoldDB" id="A0AAV2KV45"/>
<dbReference type="EMBL" id="OZ035824">
    <property type="protein sequence ID" value="CAL1592039.1"/>
    <property type="molecule type" value="Genomic_DNA"/>
</dbReference>
<name>A0AAV2KV45_KNICA</name>
<gene>
    <name evidence="1" type="ORF">KC01_LOCUS21353</name>
</gene>
<evidence type="ECO:0000313" key="1">
    <source>
        <dbReference type="EMBL" id="CAL1592039.1"/>
    </source>
</evidence>
<keyword evidence="2" id="KW-1185">Reference proteome</keyword>